<evidence type="ECO:0000256" key="1">
    <source>
        <dbReference type="SAM" id="MobiDB-lite"/>
    </source>
</evidence>
<keyword evidence="2" id="KW-0472">Membrane</keyword>
<dbReference type="HOGENOM" id="CLU_1866231_0_0_1"/>
<protein>
    <submittedName>
        <fullName evidence="3">Uncharacterized protein</fullName>
    </submittedName>
</protein>
<evidence type="ECO:0000313" key="3">
    <source>
        <dbReference type="EMBL" id="EXX78760.1"/>
    </source>
</evidence>
<keyword evidence="2" id="KW-1133">Transmembrane helix</keyword>
<keyword evidence="2" id="KW-0812">Transmembrane</keyword>
<accession>A0A015KGK0</accession>
<dbReference type="EMBL" id="JEMT01008452">
    <property type="protein sequence ID" value="EXX78760.1"/>
    <property type="molecule type" value="Genomic_DNA"/>
</dbReference>
<reference evidence="3 4" key="1">
    <citation type="submission" date="2014-02" db="EMBL/GenBank/DDBJ databases">
        <title>Single nucleus genome sequencing reveals high similarity among nuclei of an endomycorrhizal fungus.</title>
        <authorList>
            <person name="Lin K."/>
            <person name="Geurts R."/>
            <person name="Zhang Z."/>
            <person name="Limpens E."/>
            <person name="Saunders D.G."/>
            <person name="Mu D."/>
            <person name="Pang E."/>
            <person name="Cao H."/>
            <person name="Cha H."/>
            <person name="Lin T."/>
            <person name="Zhou Q."/>
            <person name="Shang Y."/>
            <person name="Li Y."/>
            <person name="Ivanov S."/>
            <person name="Sharma T."/>
            <person name="Velzen R.V."/>
            <person name="Ruijter N.D."/>
            <person name="Aanen D.K."/>
            <person name="Win J."/>
            <person name="Kamoun S."/>
            <person name="Bisseling T."/>
            <person name="Huang S."/>
        </authorList>
    </citation>
    <scope>NUCLEOTIDE SEQUENCE [LARGE SCALE GENOMIC DNA]</scope>
    <source>
        <strain evidence="4">DAOM197198w</strain>
    </source>
</reference>
<keyword evidence="4" id="KW-1185">Reference proteome</keyword>
<feature type="region of interest" description="Disordered" evidence="1">
    <location>
        <begin position="1"/>
        <end position="22"/>
    </location>
</feature>
<dbReference type="AlphaFoldDB" id="A0A015KGK0"/>
<gene>
    <name evidence="3" type="ORF">RirG_012250</name>
</gene>
<dbReference type="Proteomes" id="UP000022910">
    <property type="component" value="Unassembled WGS sequence"/>
</dbReference>
<proteinExistence type="predicted"/>
<name>A0A015KGK0_RHIIW</name>
<comment type="caution">
    <text evidence="3">The sequence shown here is derived from an EMBL/GenBank/DDBJ whole genome shotgun (WGS) entry which is preliminary data.</text>
</comment>
<evidence type="ECO:0000313" key="4">
    <source>
        <dbReference type="Proteomes" id="UP000022910"/>
    </source>
</evidence>
<sequence>MGNPDLELQNPVRDPPCPHRRQRRDTAAGLCTAVAAGILLAIGVWSICVDATTRSLQQLQQQLQQQQNWSGHSAPRIVLAADRGAGATVVDEVEQCAIRNLNKATSFLQGIKGIEADEFLARRDTLARQLKDEGVDA</sequence>
<organism evidence="3 4">
    <name type="scientific">Rhizophagus irregularis (strain DAOM 197198w)</name>
    <name type="common">Glomus intraradices</name>
    <dbReference type="NCBI Taxonomy" id="1432141"/>
    <lineage>
        <taxon>Eukaryota</taxon>
        <taxon>Fungi</taxon>
        <taxon>Fungi incertae sedis</taxon>
        <taxon>Mucoromycota</taxon>
        <taxon>Glomeromycotina</taxon>
        <taxon>Glomeromycetes</taxon>
        <taxon>Glomerales</taxon>
        <taxon>Glomeraceae</taxon>
        <taxon>Rhizophagus</taxon>
    </lineage>
</organism>
<feature type="transmembrane region" description="Helical" evidence="2">
    <location>
        <begin position="27"/>
        <end position="47"/>
    </location>
</feature>
<evidence type="ECO:0000256" key="2">
    <source>
        <dbReference type="SAM" id="Phobius"/>
    </source>
</evidence>